<evidence type="ECO:0000313" key="1">
    <source>
        <dbReference type="EMBL" id="JAD19968.1"/>
    </source>
</evidence>
<sequence>MIITICLFFLERKFFRKVLALQLKLNCTTLLDLLLLKTTMLHYLK</sequence>
<reference evidence="1" key="2">
    <citation type="journal article" date="2015" name="Data Brief">
        <title>Shoot transcriptome of the giant reed, Arundo donax.</title>
        <authorList>
            <person name="Barrero R.A."/>
            <person name="Guerrero F.D."/>
            <person name="Moolhuijzen P."/>
            <person name="Goolsby J.A."/>
            <person name="Tidwell J."/>
            <person name="Bellgard S.E."/>
            <person name="Bellgard M.I."/>
        </authorList>
    </citation>
    <scope>NUCLEOTIDE SEQUENCE</scope>
    <source>
        <tissue evidence="1">Shoot tissue taken approximately 20 cm above the soil surface</tissue>
    </source>
</reference>
<dbReference type="AlphaFoldDB" id="A0A0A8Y543"/>
<proteinExistence type="predicted"/>
<reference evidence="1" key="1">
    <citation type="submission" date="2014-09" db="EMBL/GenBank/DDBJ databases">
        <authorList>
            <person name="Magalhaes I.L.F."/>
            <person name="Oliveira U."/>
            <person name="Santos F.R."/>
            <person name="Vidigal T.H.D.A."/>
            <person name="Brescovit A.D."/>
            <person name="Santos A.J."/>
        </authorList>
    </citation>
    <scope>NUCLEOTIDE SEQUENCE</scope>
    <source>
        <tissue evidence="1">Shoot tissue taken approximately 20 cm above the soil surface</tissue>
    </source>
</reference>
<dbReference type="EMBL" id="GBRH01277927">
    <property type="protein sequence ID" value="JAD19968.1"/>
    <property type="molecule type" value="Transcribed_RNA"/>
</dbReference>
<name>A0A0A8Y543_ARUDO</name>
<protein>
    <submittedName>
        <fullName evidence="1">Uncharacterized protein</fullName>
    </submittedName>
</protein>
<organism evidence="1">
    <name type="scientific">Arundo donax</name>
    <name type="common">Giant reed</name>
    <name type="synonym">Donax arundinaceus</name>
    <dbReference type="NCBI Taxonomy" id="35708"/>
    <lineage>
        <taxon>Eukaryota</taxon>
        <taxon>Viridiplantae</taxon>
        <taxon>Streptophyta</taxon>
        <taxon>Embryophyta</taxon>
        <taxon>Tracheophyta</taxon>
        <taxon>Spermatophyta</taxon>
        <taxon>Magnoliopsida</taxon>
        <taxon>Liliopsida</taxon>
        <taxon>Poales</taxon>
        <taxon>Poaceae</taxon>
        <taxon>PACMAD clade</taxon>
        <taxon>Arundinoideae</taxon>
        <taxon>Arundineae</taxon>
        <taxon>Arundo</taxon>
    </lineage>
</organism>
<accession>A0A0A8Y543</accession>